<sequence>MGRTIITVHEILRGDMTYDKNEINHLVEYYGCPHHGFLFALIFAAGFSSILTAILLKDNSCLDSEYVLTPKLASAIYLLGIMLIGISSLNFIPDLEIENG</sequence>
<evidence type="ECO:0000313" key="2">
    <source>
        <dbReference type="EMBL" id="QBK92377.1"/>
    </source>
</evidence>
<organism evidence="2">
    <name type="scientific">Pithovirus LCPAC401</name>
    <dbReference type="NCBI Taxonomy" id="2506595"/>
    <lineage>
        <taxon>Viruses</taxon>
        <taxon>Pithoviruses</taxon>
    </lineage>
</organism>
<name>A0A481Z996_9VIRU</name>
<protein>
    <submittedName>
        <fullName evidence="2">Uncharacterized protein</fullName>
    </submittedName>
</protein>
<gene>
    <name evidence="2" type="ORF">LCPAC401_00150</name>
</gene>
<reference evidence="2" key="1">
    <citation type="journal article" date="2019" name="MBio">
        <title>Virus Genomes from Deep Sea Sediments Expand the Ocean Megavirome and Support Independent Origins of Viral Gigantism.</title>
        <authorList>
            <person name="Backstrom D."/>
            <person name="Yutin N."/>
            <person name="Jorgensen S.L."/>
            <person name="Dharamshi J."/>
            <person name="Homa F."/>
            <person name="Zaremba-Niedwiedzka K."/>
            <person name="Spang A."/>
            <person name="Wolf Y.I."/>
            <person name="Koonin E.V."/>
            <person name="Ettema T.J."/>
        </authorList>
    </citation>
    <scope>NUCLEOTIDE SEQUENCE</scope>
</reference>
<keyword evidence="1" id="KW-0472">Membrane</keyword>
<proteinExistence type="predicted"/>
<feature type="transmembrane region" description="Helical" evidence="1">
    <location>
        <begin position="68"/>
        <end position="92"/>
    </location>
</feature>
<dbReference type="EMBL" id="MK500577">
    <property type="protein sequence ID" value="QBK92377.1"/>
    <property type="molecule type" value="Genomic_DNA"/>
</dbReference>
<keyword evidence="1" id="KW-0812">Transmembrane</keyword>
<evidence type="ECO:0000256" key="1">
    <source>
        <dbReference type="SAM" id="Phobius"/>
    </source>
</evidence>
<accession>A0A481Z996</accession>
<feature type="transmembrane region" description="Helical" evidence="1">
    <location>
        <begin position="36"/>
        <end position="56"/>
    </location>
</feature>
<keyword evidence="1" id="KW-1133">Transmembrane helix</keyword>